<dbReference type="PANTHER" id="PTHR32027:SF0">
    <property type="entry name" value="CYTOSINE DEAMINASE"/>
    <property type="match status" value="1"/>
</dbReference>
<dbReference type="InterPro" id="IPR032466">
    <property type="entry name" value="Metal_Hydrolase"/>
</dbReference>
<dbReference type="RefSeq" id="WP_048848890.1">
    <property type="nucleotide sequence ID" value="NZ_BALE01000019.1"/>
</dbReference>
<proteinExistence type="predicted"/>
<evidence type="ECO:0000313" key="2">
    <source>
        <dbReference type="EMBL" id="GAN54348.1"/>
    </source>
</evidence>
<feature type="domain" description="Amidohydrolase 3" evidence="1">
    <location>
        <begin position="201"/>
        <end position="396"/>
    </location>
</feature>
<dbReference type="Pfam" id="PF07969">
    <property type="entry name" value="Amidohydro_3"/>
    <property type="match status" value="1"/>
</dbReference>
<dbReference type="InterPro" id="IPR052349">
    <property type="entry name" value="Metallo-hydrolase_Enzymes"/>
</dbReference>
<dbReference type="InterPro" id="IPR011059">
    <property type="entry name" value="Metal-dep_hydrolase_composite"/>
</dbReference>
<dbReference type="Gene3D" id="2.30.40.10">
    <property type="entry name" value="Urease, subunit C, domain 1"/>
    <property type="match status" value="1"/>
</dbReference>
<dbReference type="GO" id="GO:0035888">
    <property type="term" value="F:isoguanine deaminase activity"/>
    <property type="evidence" value="ECO:0007669"/>
    <property type="project" value="TreeGrafter"/>
</dbReference>
<dbReference type="GO" id="GO:0004131">
    <property type="term" value="F:cytosine deaminase activity"/>
    <property type="evidence" value="ECO:0007669"/>
    <property type="project" value="TreeGrafter"/>
</dbReference>
<reference evidence="2 3" key="1">
    <citation type="submission" date="2012-10" db="EMBL/GenBank/DDBJ databases">
        <title>Genome sequencing of Tanticharoenia sakaeratensis NBRC 103193.</title>
        <authorList>
            <person name="Azuma Y."/>
            <person name="Hadano H."/>
            <person name="Hirakawa H."/>
            <person name="Matsushita K."/>
        </authorList>
    </citation>
    <scope>NUCLEOTIDE SEQUENCE [LARGE SCALE GENOMIC DNA]</scope>
    <source>
        <strain evidence="2 3">NBRC 103193</strain>
    </source>
</reference>
<dbReference type="OrthoDB" id="9815027at2"/>
<dbReference type="AlphaFoldDB" id="A0A0D6MM41"/>
<dbReference type="GO" id="GO:0006209">
    <property type="term" value="P:cytosine catabolic process"/>
    <property type="evidence" value="ECO:0007669"/>
    <property type="project" value="TreeGrafter"/>
</dbReference>
<gene>
    <name evidence="2" type="ORF">Tasa_019_033</name>
</gene>
<accession>A0A0D6MM41</accession>
<comment type="caution">
    <text evidence="2">The sequence shown here is derived from an EMBL/GenBank/DDBJ whole genome shotgun (WGS) entry which is preliminary data.</text>
</comment>
<dbReference type="STRING" id="1231623.Tasa_019_033"/>
<dbReference type="EMBL" id="BALE01000019">
    <property type="protein sequence ID" value="GAN54348.1"/>
    <property type="molecule type" value="Genomic_DNA"/>
</dbReference>
<name>A0A0D6MM41_9PROT</name>
<keyword evidence="3" id="KW-1185">Reference proteome</keyword>
<evidence type="ECO:0000313" key="3">
    <source>
        <dbReference type="Proteomes" id="UP000032679"/>
    </source>
</evidence>
<dbReference type="NCBIfam" id="NF005759">
    <property type="entry name" value="PRK07583.1"/>
    <property type="match status" value="1"/>
</dbReference>
<dbReference type="Gene3D" id="3.20.20.140">
    <property type="entry name" value="Metal-dependent hydrolases"/>
    <property type="match status" value="1"/>
</dbReference>
<sequence length="424" mass="46079">MTAPAALRHARVPSCLLDPASRPESDGLVSCDIVLSSGQIADVLPAGTLPAAGAEDMEGRIVWPCFTDIHTHLDKALIWDRAPNPDGTFMGAITATNADREANWTVEDVSARIEFSLGCAYAHGTRALRTHFDTLGAHGARIWPLFREIQARWAAKIALQATALTIPERYLAPDGETIARAVADTPGGHLGCVLMRDNTTPEALDALFGMAIRFGLDLDLHVDENGDPDGTALEAIADAARRHRFAGRILCGHCCSLAVQPEEAQARIISKLRDTGIGIVSLPLCNLYLQDRTAGRTPRRRGVTLLHELDAAGVPVMFASDNVRDPFYAYGDFDMMEVYRESCRIGQLDHGHALWPAAVTTRAADWMGASHRLARGCAADLVVFQARSENALLSRTQMDRRVMRQGVFIDAIPPAYEELRASLA</sequence>
<dbReference type="SUPFAM" id="SSF51556">
    <property type="entry name" value="Metallo-dependent hydrolases"/>
    <property type="match status" value="1"/>
</dbReference>
<dbReference type="SUPFAM" id="SSF51338">
    <property type="entry name" value="Composite domain of metallo-dependent hydrolases"/>
    <property type="match status" value="1"/>
</dbReference>
<dbReference type="PANTHER" id="PTHR32027">
    <property type="entry name" value="CYTOSINE DEAMINASE"/>
    <property type="match status" value="1"/>
</dbReference>
<protein>
    <submittedName>
        <fullName evidence="2">Cytosine deaminase</fullName>
    </submittedName>
</protein>
<dbReference type="CDD" id="cd01293">
    <property type="entry name" value="Bact_CD"/>
    <property type="match status" value="1"/>
</dbReference>
<dbReference type="Proteomes" id="UP000032679">
    <property type="component" value="Unassembled WGS sequence"/>
</dbReference>
<organism evidence="2 3">
    <name type="scientific">Tanticharoenia sakaeratensis NBRC 103193</name>
    <dbReference type="NCBI Taxonomy" id="1231623"/>
    <lineage>
        <taxon>Bacteria</taxon>
        <taxon>Pseudomonadati</taxon>
        <taxon>Pseudomonadota</taxon>
        <taxon>Alphaproteobacteria</taxon>
        <taxon>Acetobacterales</taxon>
        <taxon>Acetobacteraceae</taxon>
        <taxon>Tanticharoenia</taxon>
    </lineage>
</organism>
<dbReference type="InterPro" id="IPR013108">
    <property type="entry name" value="Amidohydro_3"/>
</dbReference>
<evidence type="ECO:0000259" key="1">
    <source>
        <dbReference type="Pfam" id="PF07969"/>
    </source>
</evidence>